<organism evidence="4">
    <name type="scientific">Haematobia irritans</name>
    <name type="common">Horn fly</name>
    <name type="synonym">Conops irritans</name>
    <dbReference type="NCBI Taxonomy" id="7368"/>
    <lineage>
        <taxon>Eukaryota</taxon>
        <taxon>Metazoa</taxon>
        <taxon>Ecdysozoa</taxon>
        <taxon>Arthropoda</taxon>
        <taxon>Hexapoda</taxon>
        <taxon>Insecta</taxon>
        <taxon>Pterygota</taxon>
        <taxon>Neoptera</taxon>
        <taxon>Endopterygota</taxon>
        <taxon>Diptera</taxon>
        <taxon>Brachycera</taxon>
        <taxon>Muscomorpha</taxon>
        <taxon>Muscoidea</taxon>
        <taxon>Muscidae</taxon>
        <taxon>Haematobia</taxon>
    </lineage>
</organism>
<dbReference type="InterPro" id="IPR002557">
    <property type="entry name" value="Chitin-bd_dom"/>
</dbReference>
<dbReference type="AlphaFoldDB" id="A0A1L8EIU7"/>
<evidence type="ECO:0000256" key="2">
    <source>
        <dbReference type="SAM" id="SignalP"/>
    </source>
</evidence>
<dbReference type="GO" id="GO:0005576">
    <property type="term" value="C:extracellular region"/>
    <property type="evidence" value="ECO:0007669"/>
    <property type="project" value="InterPro"/>
</dbReference>
<evidence type="ECO:0000259" key="3">
    <source>
        <dbReference type="PROSITE" id="PS50940"/>
    </source>
</evidence>
<protein>
    <submittedName>
        <fullName evidence="4">Putative secreted protein</fullName>
    </submittedName>
</protein>
<dbReference type="Pfam" id="PF01607">
    <property type="entry name" value="CBM_14"/>
    <property type="match status" value="1"/>
</dbReference>
<dbReference type="GO" id="GO:0008061">
    <property type="term" value="F:chitin binding"/>
    <property type="evidence" value="ECO:0007669"/>
    <property type="project" value="InterPro"/>
</dbReference>
<dbReference type="PROSITE" id="PS50940">
    <property type="entry name" value="CHIT_BIND_II"/>
    <property type="match status" value="1"/>
</dbReference>
<evidence type="ECO:0000313" key="4">
    <source>
        <dbReference type="EMBL" id="JAV18670.1"/>
    </source>
</evidence>
<feature type="region of interest" description="Disordered" evidence="1">
    <location>
        <begin position="143"/>
        <end position="176"/>
    </location>
</feature>
<dbReference type="SUPFAM" id="SSF57625">
    <property type="entry name" value="Invertebrate chitin-binding proteins"/>
    <property type="match status" value="1"/>
</dbReference>
<reference evidence="4" key="1">
    <citation type="submission" date="2017-01" db="EMBL/GenBank/DDBJ databases">
        <title>An insight into the sialome and mialome of the horn fly, Haematobia irritans.</title>
        <authorList>
            <person name="Breijo M."/>
            <person name="Boiani M."/>
            <person name="Ures X."/>
            <person name="Rocha S."/>
            <person name="Sequeira M."/>
            <person name="Ribeiro J.M."/>
        </authorList>
    </citation>
    <scope>NUCLEOTIDE SEQUENCE</scope>
</reference>
<feature type="chain" id="PRO_5012024427" evidence="2">
    <location>
        <begin position="23"/>
        <end position="249"/>
    </location>
</feature>
<sequence length="249" mass="26647">MDIFQIFLIIFLLAHNIRYLWANCNVCLTATQMACVSETEFQFCVNNLPMGPVSRCPDGFICTTTTTAICQPNGMGFEPTCGECNKCNSALTFACTGTNTYALCLGTNVPSPIATGTCGAGLVCNLNSPQICGDPTNGNPATCPAVNDNSTTPTPTPNPTPRPTPIPTTGPTTVHPTINPPSFAQSFCQNVKINARMSLPANMNKGCKHYIYCFLTTNATWSGQIYTCPGSTYFDDQTKYCVVKKPVGC</sequence>
<accession>A0A1L8EIU7</accession>
<dbReference type="EMBL" id="GFDG01000129">
    <property type="protein sequence ID" value="JAV18670.1"/>
    <property type="molecule type" value="Transcribed_RNA"/>
</dbReference>
<keyword evidence="2" id="KW-0732">Signal</keyword>
<feature type="domain" description="Chitin-binding type-2" evidence="3">
    <location>
        <begin position="185"/>
        <end position="249"/>
    </location>
</feature>
<dbReference type="InterPro" id="IPR036508">
    <property type="entry name" value="Chitin-bd_dom_sf"/>
</dbReference>
<proteinExistence type="predicted"/>
<evidence type="ECO:0000256" key="1">
    <source>
        <dbReference type="SAM" id="MobiDB-lite"/>
    </source>
</evidence>
<feature type="compositionally biased region" description="Pro residues" evidence="1">
    <location>
        <begin position="154"/>
        <end position="168"/>
    </location>
</feature>
<feature type="signal peptide" evidence="2">
    <location>
        <begin position="1"/>
        <end position="22"/>
    </location>
</feature>
<name>A0A1L8EIU7_HAEIR</name>